<gene>
    <name evidence="2" type="ORF">AVDCRST_MAG49-520</name>
</gene>
<feature type="region of interest" description="Disordered" evidence="1">
    <location>
        <begin position="1"/>
        <end position="36"/>
    </location>
</feature>
<evidence type="ECO:0000313" key="2">
    <source>
        <dbReference type="EMBL" id="CAA9538029.1"/>
    </source>
</evidence>
<accession>A0A6J4U4B6</accession>
<name>A0A6J4U4B6_9BACT</name>
<reference evidence="2" key="1">
    <citation type="submission" date="2020-02" db="EMBL/GenBank/DDBJ databases">
        <authorList>
            <person name="Meier V. D."/>
        </authorList>
    </citation>
    <scope>NUCLEOTIDE SEQUENCE</scope>
    <source>
        <strain evidence="2">AVDCRST_MAG49</strain>
    </source>
</reference>
<dbReference type="AlphaFoldDB" id="A0A6J4U4B6"/>
<proteinExistence type="predicted"/>
<protein>
    <submittedName>
        <fullName evidence="2">Uncharacterized protein</fullName>
    </submittedName>
</protein>
<evidence type="ECO:0000256" key="1">
    <source>
        <dbReference type="SAM" id="MobiDB-lite"/>
    </source>
</evidence>
<sequence>MAGGEPREPSLGATVGPRLPRLAGREAGPINLPDPEPHVVLDLVHRRTSRHHVCLDHVGWRSAPGRSPVG</sequence>
<organism evidence="2">
    <name type="scientific">uncultured Thermomicrobiales bacterium</name>
    <dbReference type="NCBI Taxonomy" id="1645740"/>
    <lineage>
        <taxon>Bacteria</taxon>
        <taxon>Pseudomonadati</taxon>
        <taxon>Thermomicrobiota</taxon>
        <taxon>Thermomicrobia</taxon>
        <taxon>Thermomicrobiales</taxon>
        <taxon>environmental samples</taxon>
    </lineage>
</organism>
<dbReference type="EMBL" id="CADCWG010000030">
    <property type="protein sequence ID" value="CAA9538029.1"/>
    <property type="molecule type" value="Genomic_DNA"/>
</dbReference>